<dbReference type="AlphaFoldDB" id="A0A915EIM4"/>
<dbReference type="SUPFAM" id="SSF63748">
    <property type="entry name" value="Tudor/PWWP/MBT"/>
    <property type="match status" value="1"/>
</dbReference>
<proteinExistence type="predicted"/>
<dbReference type="CDD" id="cd05162">
    <property type="entry name" value="PWWP"/>
    <property type="match status" value="1"/>
</dbReference>
<name>A0A915EIM4_9BILA</name>
<feature type="compositionally biased region" description="Basic and acidic residues" evidence="1">
    <location>
        <begin position="644"/>
        <end position="655"/>
    </location>
</feature>
<feature type="region of interest" description="Disordered" evidence="1">
    <location>
        <begin position="441"/>
        <end position="474"/>
    </location>
</feature>
<feature type="region of interest" description="Disordered" evidence="1">
    <location>
        <begin position="629"/>
        <end position="655"/>
    </location>
</feature>
<feature type="compositionally biased region" description="Basic and acidic residues" evidence="1">
    <location>
        <begin position="455"/>
        <end position="465"/>
    </location>
</feature>
<dbReference type="Proteomes" id="UP000887574">
    <property type="component" value="Unplaced"/>
</dbReference>
<protein>
    <submittedName>
        <fullName evidence="3">PWWP domain-containing protein</fullName>
    </submittedName>
</protein>
<keyword evidence="2" id="KW-1185">Reference proteome</keyword>
<sequence>MRAIWPSTSSNFPAVFSPDARQKFINLCQQDETDVVADQWVSMLTTRQLLPSRQRRTCSTSWAKRQGRMLCYSCLCVMPFACKCRERQRQRASRLKCGYLPPKKRLVVVGKANRAPKSNGSPSLFCVSKKISNQLPVSNGEEVHKMSDDKPSVSPLQAAFAEESGSIEGLKEVSPASDSNLVHEDKCDKSLLKELTPLSIVINGESDTKEAEVETELSNGSEKLINHDSHLLNADPTCKIADANPFPCKISQLNGGEKAVSVKRKKNCSSSAPNKKRKSQSLSNPTWAQARKAEEKEFSQPGVDGQAKKICNTPLSKSFPPILGLATKLKEGALSNIDNTPQYVIRNNSPLQITLLKLQSPNKAGNQLAVAIDKPSTSRFCMSPTSAQATFVHEHHRYQEAKSQEASGLGDDVKGVFTNPVLSTKSQKAINLEKRISLLKQSRSSSVNDTTPTKNPEKVNLDHTDLQPVTPKNSHVKIMKEQKQIAAKDSPATNSNCELMPIHGIQPRDIVWARAKQSAYWPGEVVEVDLQTVKVAWCGETTYNEVDVAMVEPFTMETLGNRFSPSHKDSASKKKLCLAIAEAIQMIRPPKIELNLRLNIVIANLLISKYQWNLNGVTVYRGQKKITLGNNKSTEKSSSSPDDQEIKTDEVTPES</sequence>
<feature type="region of interest" description="Disordered" evidence="1">
    <location>
        <begin position="261"/>
        <end position="305"/>
    </location>
</feature>
<evidence type="ECO:0000313" key="2">
    <source>
        <dbReference type="Proteomes" id="UP000887574"/>
    </source>
</evidence>
<reference evidence="3" key="1">
    <citation type="submission" date="2022-11" db="UniProtKB">
        <authorList>
            <consortium name="WormBaseParasite"/>
        </authorList>
    </citation>
    <scope>IDENTIFICATION</scope>
</reference>
<dbReference type="Gene3D" id="2.30.30.140">
    <property type="match status" value="1"/>
</dbReference>
<feature type="compositionally biased region" description="Polar residues" evidence="1">
    <location>
        <begin position="629"/>
        <end position="641"/>
    </location>
</feature>
<evidence type="ECO:0000256" key="1">
    <source>
        <dbReference type="SAM" id="MobiDB-lite"/>
    </source>
</evidence>
<dbReference type="WBParaSite" id="jg6291">
    <property type="protein sequence ID" value="jg6291"/>
    <property type="gene ID" value="jg6291"/>
</dbReference>
<feature type="compositionally biased region" description="Polar residues" evidence="1">
    <location>
        <begin position="441"/>
        <end position="454"/>
    </location>
</feature>
<accession>A0A915EIM4</accession>
<evidence type="ECO:0000313" key="3">
    <source>
        <dbReference type="WBParaSite" id="jg6291"/>
    </source>
</evidence>
<organism evidence="2 3">
    <name type="scientific">Ditylenchus dipsaci</name>
    <dbReference type="NCBI Taxonomy" id="166011"/>
    <lineage>
        <taxon>Eukaryota</taxon>
        <taxon>Metazoa</taxon>
        <taxon>Ecdysozoa</taxon>
        <taxon>Nematoda</taxon>
        <taxon>Chromadorea</taxon>
        <taxon>Rhabditida</taxon>
        <taxon>Tylenchina</taxon>
        <taxon>Tylenchomorpha</taxon>
        <taxon>Sphaerularioidea</taxon>
        <taxon>Anguinidae</taxon>
        <taxon>Anguininae</taxon>
        <taxon>Ditylenchus</taxon>
    </lineage>
</organism>